<feature type="compositionally biased region" description="Acidic residues" evidence="1">
    <location>
        <begin position="221"/>
        <end position="235"/>
    </location>
</feature>
<dbReference type="InterPro" id="IPR035927">
    <property type="entry name" value="DUSP-like_sf"/>
</dbReference>
<dbReference type="PROSITE" id="PS51283">
    <property type="entry name" value="DUSP"/>
    <property type="match status" value="1"/>
</dbReference>
<sequence>MFYDNEKQETTEIARVHSGSPHGHYESAPSFRGGPVCRADQVTPCEQCSERSAVTGLLRVQLNEFLRLQGVSHGGMYAIQGSWLCDWESYVKGYTPQPPGPIDNSSFVGQPGTGEDYFEVTGGQWELLVKLYGGGPPIQLKQPSAESDSRSLDERSNCDNLDSGCWLPNQNQAALENRPDSRVEDVTAGAAGVEPCAGGGAASPQQPAQAPQDAVALSVGTEDEEGGGDTAEDGLLEAGVASRQ</sequence>
<dbReference type="EMBL" id="JBFDAA010000020">
    <property type="protein sequence ID" value="KAL1115489.1"/>
    <property type="molecule type" value="Genomic_DNA"/>
</dbReference>
<dbReference type="Proteomes" id="UP001558652">
    <property type="component" value="Unassembled WGS sequence"/>
</dbReference>
<organism evidence="3 4">
    <name type="scientific">Ranatra chinensis</name>
    <dbReference type="NCBI Taxonomy" id="642074"/>
    <lineage>
        <taxon>Eukaryota</taxon>
        <taxon>Metazoa</taxon>
        <taxon>Ecdysozoa</taxon>
        <taxon>Arthropoda</taxon>
        <taxon>Hexapoda</taxon>
        <taxon>Insecta</taxon>
        <taxon>Pterygota</taxon>
        <taxon>Neoptera</taxon>
        <taxon>Paraneoptera</taxon>
        <taxon>Hemiptera</taxon>
        <taxon>Heteroptera</taxon>
        <taxon>Panheteroptera</taxon>
        <taxon>Nepomorpha</taxon>
        <taxon>Nepidae</taxon>
        <taxon>Ranatrinae</taxon>
        <taxon>Ranatra</taxon>
    </lineage>
</organism>
<dbReference type="Gene3D" id="3.30.2230.10">
    <property type="entry name" value="DUSP-like"/>
    <property type="match status" value="1"/>
</dbReference>
<feature type="compositionally biased region" description="Basic and acidic residues" evidence="1">
    <location>
        <begin position="1"/>
        <end position="15"/>
    </location>
</feature>
<comment type="caution">
    <text evidence="3">The sequence shown here is derived from an EMBL/GenBank/DDBJ whole genome shotgun (WGS) entry which is preliminary data.</text>
</comment>
<evidence type="ECO:0000313" key="3">
    <source>
        <dbReference type="EMBL" id="KAL1115489.1"/>
    </source>
</evidence>
<dbReference type="SUPFAM" id="SSF143791">
    <property type="entry name" value="DUSP-like"/>
    <property type="match status" value="1"/>
</dbReference>
<feature type="region of interest" description="Disordered" evidence="1">
    <location>
        <begin position="139"/>
        <end position="163"/>
    </location>
</feature>
<feature type="region of interest" description="Disordered" evidence="1">
    <location>
        <begin position="188"/>
        <end position="244"/>
    </location>
</feature>
<evidence type="ECO:0000313" key="4">
    <source>
        <dbReference type="Proteomes" id="UP001558652"/>
    </source>
</evidence>
<feature type="compositionally biased region" description="Low complexity" evidence="1">
    <location>
        <begin position="202"/>
        <end position="216"/>
    </location>
</feature>
<gene>
    <name evidence="3" type="ORF">AAG570_007519</name>
</gene>
<evidence type="ECO:0000259" key="2">
    <source>
        <dbReference type="PROSITE" id="PS51283"/>
    </source>
</evidence>
<keyword evidence="4" id="KW-1185">Reference proteome</keyword>
<reference evidence="3 4" key="1">
    <citation type="submission" date="2024-07" db="EMBL/GenBank/DDBJ databases">
        <title>Chromosome-level genome assembly of the water stick insect Ranatra chinensis (Heteroptera: Nepidae).</title>
        <authorList>
            <person name="Liu X."/>
        </authorList>
    </citation>
    <scope>NUCLEOTIDE SEQUENCE [LARGE SCALE GENOMIC DNA]</scope>
    <source>
        <strain evidence="3">Cailab_2021Rc</strain>
        <tissue evidence="3">Muscle</tissue>
    </source>
</reference>
<proteinExistence type="predicted"/>
<name>A0ABD0YEM1_9HEMI</name>
<dbReference type="InterPro" id="IPR006615">
    <property type="entry name" value="Pept_C19_DUSP"/>
</dbReference>
<accession>A0ABD0YEM1</accession>
<dbReference type="AlphaFoldDB" id="A0ABD0YEM1"/>
<protein>
    <recommendedName>
        <fullName evidence="2">DUSP domain-containing protein</fullName>
    </recommendedName>
</protein>
<dbReference type="Pfam" id="PF06337">
    <property type="entry name" value="DUSP"/>
    <property type="match status" value="1"/>
</dbReference>
<feature type="compositionally biased region" description="Basic and acidic residues" evidence="1">
    <location>
        <begin position="147"/>
        <end position="157"/>
    </location>
</feature>
<feature type="domain" description="DUSP" evidence="2">
    <location>
        <begin position="45"/>
        <end position="144"/>
    </location>
</feature>
<feature type="region of interest" description="Disordered" evidence="1">
    <location>
        <begin position="1"/>
        <end position="27"/>
    </location>
</feature>
<evidence type="ECO:0000256" key="1">
    <source>
        <dbReference type="SAM" id="MobiDB-lite"/>
    </source>
</evidence>